<evidence type="ECO:0000313" key="2">
    <source>
        <dbReference type="EMBL" id="NUW35228.1"/>
    </source>
</evidence>
<feature type="domain" description="AB hydrolase-1" evidence="1">
    <location>
        <begin position="35"/>
        <end position="272"/>
    </location>
</feature>
<dbReference type="PANTHER" id="PTHR43433:SF10">
    <property type="entry name" value="AB HYDROLASE-1 DOMAIN-CONTAINING PROTEIN"/>
    <property type="match status" value="1"/>
</dbReference>
<evidence type="ECO:0000259" key="1">
    <source>
        <dbReference type="Pfam" id="PF12697"/>
    </source>
</evidence>
<name>A0A7Y6ICN5_9ACTN</name>
<dbReference type="AlphaFoldDB" id="A0A7Y6ICN5"/>
<dbReference type="PANTHER" id="PTHR43433">
    <property type="entry name" value="HYDROLASE, ALPHA/BETA FOLD FAMILY PROTEIN"/>
    <property type="match status" value="1"/>
</dbReference>
<dbReference type="Pfam" id="PF12697">
    <property type="entry name" value="Abhydrolase_6"/>
    <property type="match status" value="1"/>
</dbReference>
<gene>
    <name evidence="2" type="ORF">HTZ77_27905</name>
</gene>
<dbReference type="RefSeq" id="WP_175592682.1">
    <property type="nucleotide sequence ID" value="NZ_JABWGN010000011.1"/>
</dbReference>
<keyword evidence="2" id="KW-0378">Hydrolase</keyword>
<dbReference type="EMBL" id="JABWGN010000011">
    <property type="protein sequence ID" value="NUW35228.1"/>
    <property type="molecule type" value="Genomic_DNA"/>
</dbReference>
<reference evidence="2 3" key="1">
    <citation type="submission" date="2020-06" db="EMBL/GenBank/DDBJ databases">
        <title>Nonomuraea sp. SMC257, a novel actinomycete isolated from soil.</title>
        <authorList>
            <person name="Chanama M."/>
        </authorList>
    </citation>
    <scope>NUCLEOTIDE SEQUENCE [LARGE SCALE GENOMIC DNA]</scope>
    <source>
        <strain evidence="2 3">SMC257</strain>
    </source>
</reference>
<proteinExistence type="predicted"/>
<dbReference type="Gene3D" id="3.40.50.1820">
    <property type="entry name" value="alpha/beta hydrolase"/>
    <property type="match status" value="1"/>
</dbReference>
<dbReference type="GO" id="GO:0016787">
    <property type="term" value="F:hydrolase activity"/>
    <property type="evidence" value="ECO:0007669"/>
    <property type="project" value="UniProtKB-KW"/>
</dbReference>
<dbReference type="InterPro" id="IPR050471">
    <property type="entry name" value="AB_hydrolase"/>
</dbReference>
<dbReference type="Proteomes" id="UP000586042">
    <property type="component" value="Unassembled WGS sequence"/>
</dbReference>
<dbReference type="SUPFAM" id="SSF53474">
    <property type="entry name" value="alpha/beta-Hydrolases"/>
    <property type="match status" value="1"/>
</dbReference>
<protein>
    <submittedName>
        <fullName evidence="2">Alpha/beta hydrolase</fullName>
    </submittedName>
</protein>
<dbReference type="InterPro" id="IPR000073">
    <property type="entry name" value="AB_hydrolase_1"/>
</dbReference>
<comment type="caution">
    <text evidence="2">The sequence shown here is derived from an EMBL/GenBank/DDBJ whole genome shotgun (WGS) entry which is preliminary data.</text>
</comment>
<sequence length="296" mass="30902">MKYGVREPERLGRVTLRDGRGLGWAEWGPADGTPVLFFPGAATGRSLGFGADDLARLGVRLVSVDRPGLGASDPDPERTLLTWADDVRDLVGGLGLTGGAAVVGFSHGAPFALACAAAGVVTAASVVSGLDELTHPELAGLLDPGVAGLVRAAGEDPDGLEAAMTRDAGAEMMWRLVTELSHPSDVALYTDPAFAPAYRRALEEGFAQGAAGYARDLVLAYRPWPFAVESITVPVELWCGGHDPGTVHSPDHGAVLSRRIPGSRLRVLPDEGGSLLWTRSADVLEGLLELSQSHGE</sequence>
<accession>A0A7Y6ICN5</accession>
<evidence type="ECO:0000313" key="3">
    <source>
        <dbReference type="Proteomes" id="UP000586042"/>
    </source>
</evidence>
<organism evidence="2 3">
    <name type="scientific">Nonomuraea montanisoli</name>
    <dbReference type="NCBI Taxonomy" id="2741721"/>
    <lineage>
        <taxon>Bacteria</taxon>
        <taxon>Bacillati</taxon>
        <taxon>Actinomycetota</taxon>
        <taxon>Actinomycetes</taxon>
        <taxon>Streptosporangiales</taxon>
        <taxon>Streptosporangiaceae</taxon>
        <taxon>Nonomuraea</taxon>
    </lineage>
</organism>
<dbReference type="InterPro" id="IPR029058">
    <property type="entry name" value="AB_hydrolase_fold"/>
</dbReference>
<keyword evidence="3" id="KW-1185">Reference proteome</keyword>